<dbReference type="SUPFAM" id="SSF55144">
    <property type="entry name" value="LigT-like"/>
    <property type="match status" value="1"/>
</dbReference>
<organism evidence="1 2">
    <name type="scientific">Triparma laevis f. inornata</name>
    <dbReference type="NCBI Taxonomy" id="1714386"/>
    <lineage>
        <taxon>Eukaryota</taxon>
        <taxon>Sar</taxon>
        <taxon>Stramenopiles</taxon>
        <taxon>Ochrophyta</taxon>
        <taxon>Bolidophyceae</taxon>
        <taxon>Parmales</taxon>
        <taxon>Triparmaceae</taxon>
        <taxon>Triparma</taxon>
    </lineage>
</organism>
<protein>
    <submittedName>
        <fullName evidence="1">Uncharacterized protein</fullName>
    </submittedName>
</protein>
<evidence type="ECO:0000313" key="1">
    <source>
        <dbReference type="EMBL" id="GMH72718.1"/>
    </source>
</evidence>
<sequence>MTATSSASRISCLSFFLFSSLNPLSPSLQRPHITLVYGAPHTLYSAQQTFTSLKHHLQSLSSQTLTPIGLVTDTELYGVNGGKMDMIWSEISLKANPTLEGIQSNIGRLFSLDDGAQKKDGSAPPPETSTWRPHLSLAYDEPSGGALNLKSVVKEFNKYEKVWEEVRIKGVSLWDMNGRIEEWKCIDEVVF</sequence>
<name>A0A9W7EDS8_9STRA</name>
<evidence type="ECO:0000313" key="2">
    <source>
        <dbReference type="Proteomes" id="UP001162640"/>
    </source>
</evidence>
<gene>
    <name evidence="1" type="ORF">TL16_g05990</name>
</gene>
<reference evidence="2" key="1">
    <citation type="journal article" date="2023" name="Commun. Biol.">
        <title>Genome analysis of Parmales, the sister group of diatoms, reveals the evolutionary specialization of diatoms from phago-mixotrophs to photoautotrophs.</title>
        <authorList>
            <person name="Ban H."/>
            <person name="Sato S."/>
            <person name="Yoshikawa S."/>
            <person name="Yamada K."/>
            <person name="Nakamura Y."/>
            <person name="Ichinomiya M."/>
            <person name="Sato N."/>
            <person name="Blanc-Mathieu R."/>
            <person name="Endo H."/>
            <person name="Kuwata A."/>
            <person name="Ogata H."/>
        </authorList>
    </citation>
    <scope>NUCLEOTIDE SEQUENCE [LARGE SCALE GENOMIC DNA]</scope>
</reference>
<dbReference type="EMBL" id="BLQM01000178">
    <property type="protein sequence ID" value="GMH72718.1"/>
    <property type="molecule type" value="Genomic_DNA"/>
</dbReference>
<dbReference type="Pfam" id="PF13563">
    <property type="entry name" value="2_5_RNA_ligase2"/>
    <property type="match status" value="1"/>
</dbReference>
<dbReference type="Gene3D" id="3.90.1140.10">
    <property type="entry name" value="Cyclic phosphodiesterase"/>
    <property type="match status" value="1"/>
</dbReference>
<comment type="caution">
    <text evidence="1">The sequence shown here is derived from an EMBL/GenBank/DDBJ whole genome shotgun (WGS) entry which is preliminary data.</text>
</comment>
<accession>A0A9W7EDS8</accession>
<proteinExistence type="predicted"/>
<dbReference type="AlphaFoldDB" id="A0A9W7EDS8"/>
<dbReference type="Proteomes" id="UP001162640">
    <property type="component" value="Unassembled WGS sequence"/>
</dbReference>
<dbReference type="InterPro" id="IPR009097">
    <property type="entry name" value="Cyclic_Pdiesterase"/>
</dbReference>